<evidence type="ECO:0000256" key="1">
    <source>
        <dbReference type="SAM" id="Phobius"/>
    </source>
</evidence>
<sequence length="43" mass="4766">MTDRTTTAPSGGRLVLTVVAWLWVLIPFLYGVYSLVLKVPALF</sequence>
<evidence type="ECO:0000313" key="3">
    <source>
        <dbReference type="Proteomes" id="UP001500457"/>
    </source>
</evidence>
<keyword evidence="1" id="KW-0812">Transmembrane</keyword>
<proteinExistence type="predicted"/>
<evidence type="ECO:0000313" key="2">
    <source>
        <dbReference type="EMBL" id="GAA4883661.1"/>
    </source>
</evidence>
<comment type="caution">
    <text evidence="2">The sequence shown here is derived from an EMBL/GenBank/DDBJ whole genome shotgun (WGS) entry which is preliminary data.</text>
</comment>
<protein>
    <submittedName>
        <fullName evidence="2">Uncharacterized protein</fullName>
    </submittedName>
</protein>
<accession>A0ABP9EUD3</accession>
<gene>
    <name evidence="2" type="ORF">GCM10023203_39430</name>
</gene>
<dbReference type="Proteomes" id="UP001500457">
    <property type="component" value="Unassembled WGS sequence"/>
</dbReference>
<keyword evidence="1" id="KW-0472">Membrane</keyword>
<dbReference type="RefSeq" id="WP_274234042.1">
    <property type="nucleotide sequence ID" value="NZ_BAABHQ010000011.1"/>
</dbReference>
<dbReference type="EMBL" id="BAABHQ010000011">
    <property type="protein sequence ID" value="GAA4883661.1"/>
    <property type="molecule type" value="Genomic_DNA"/>
</dbReference>
<keyword evidence="3" id="KW-1185">Reference proteome</keyword>
<organism evidence="2 3">
    <name type="scientific">Actinomycetospora straminea</name>
    <dbReference type="NCBI Taxonomy" id="663607"/>
    <lineage>
        <taxon>Bacteria</taxon>
        <taxon>Bacillati</taxon>
        <taxon>Actinomycetota</taxon>
        <taxon>Actinomycetes</taxon>
        <taxon>Pseudonocardiales</taxon>
        <taxon>Pseudonocardiaceae</taxon>
        <taxon>Actinomycetospora</taxon>
    </lineage>
</organism>
<keyword evidence="1" id="KW-1133">Transmembrane helix</keyword>
<feature type="transmembrane region" description="Helical" evidence="1">
    <location>
        <begin position="12"/>
        <end position="33"/>
    </location>
</feature>
<name>A0ABP9EUD3_9PSEU</name>
<reference evidence="3" key="1">
    <citation type="journal article" date="2019" name="Int. J. Syst. Evol. Microbiol.">
        <title>The Global Catalogue of Microorganisms (GCM) 10K type strain sequencing project: providing services to taxonomists for standard genome sequencing and annotation.</title>
        <authorList>
            <consortium name="The Broad Institute Genomics Platform"/>
            <consortium name="The Broad Institute Genome Sequencing Center for Infectious Disease"/>
            <person name="Wu L."/>
            <person name="Ma J."/>
        </authorList>
    </citation>
    <scope>NUCLEOTIDE SEQUENCE [LARGE SCALE GENOMIC DNA]</scope>
    <source>
        <strain evidence="3">JCM 17983</strain>
    </source>
</reference>